<organism evidence="1 2">
    <name type="scientific">Longimycelium tulufanense</name>
    <dbReference type="NCBI Taxonomy" id="907463"/>
    <lineage>
        <taxon>Bacteria</taxon>
        <taxon>Bacillati</taxon>
        <taxon>Actinomycetota</taxon>
        <taxon>Actinomycetes</taxon>
        <taxon>Pseudonocardiales</taxon>
        <taxon>Pseudonocardiaceae</taxon>
        <taxon>Longimycelium</taxon>
    </lineage>
</organism>
<proteinExistence type="predicted"/>
<dbReference type="RefSeq" id="WP_189055282.1">
    <property type="nucleotide sequence ID" value="NZ_BMMK01000004.1"/>
</dbReference>
<dbReference type="AlphaFoldDB" id="A0A8J3C702"/>
<keyword evidence="2" id="KW-1185">Reference proteome</keyword>
<name>A0A8J3C702_9PSEU</name>
<reference evidence="1" key="2">
    <citation type="submission" date="2020-09" db="EMBL/GenBank/DDBJ databases">
        <authorList>
            <person name="Sun Q."/>
            <person name="Zhou Y."/>
        </authorList>
    </citation>
    <scope>NUCLEOTIDE SEQUENCE</scope>
    <source>
        <strain evidence="1">CGMCC 4.5737</strain>
    </source>
</reference>
<accession>A0A8J3C702</accession>
<comment type="caution">
    <text evidence="1">The sequence shown here is derived from an EMBL/GenBank/DDBJ whole genome shotgun (WGS) entry which is preliminary data.</text>
</comment>
<dbReference type="EMBL" id="BMMK01000004">
    <property type="protein sequence ID" value="GGM45217.1"/>
    <property type="molecule type" value="Genomic_DNA"/>
</dbReference>
<evidence type="ECO:0000313" key="1">
    <source>
        <dbReference type="EMBL" id="GGM45217.1"/>
    </source>
</evidence>
<gene>
    <name evidence="1" type="ORF">GCM10012275_15340</name>
</gene>
<reference evidence="1" key="1">
    <citation type="journal article" date="2014" name="Int. J. Syst. Evol. Microbiol.">
        <title>Complete genome sequence of Corynebacterium casei LMG S-19264T (=DSM 44701T), isolated from a smear-ripened cheese.</title>
        <authorList>
            <consortium name="US DOE Joint Genome Institute (JGI-PGF)"/>
            <person name="Walter F."/>
            <person name="Albersmeier A."/>
            <person name="Kalinowski J."/>
            <person name="Ruckert C."/>
        </authorList>
    </citation>
    <scope>NUCLEOTIDE SEQUENCE</scope>
    <source>
        <strain evidence="1">CGMCC 4.5737</strain>
    </source>
</reference>
<protein>
    <submittedName>
        <fullName evidence="1">Uncharacterized protein</fullName>
    </submittedName>
</protein>
<sequence length="176" mass="20632">MARRNRSGLTPEKVAACMLRGDTQAKIARDHGVSPQYVSQLKQQVGDRLKTPREEALEHFPWRPVPRRFKNSHPLRMLRDHFEYMATGGRDFSDRRLRELASFYNYLEREDVVVEYDPEIPPHEVDSVGGFAYRRRQGSDGDLLIRVNEYTNLTERGRRLLKFPKIRPESSTTMSR</sequence>
<dbReference type="Proteomes" id="UP000637578">
    <property type="component" value="Unassembled WGS sequence"/>
</dbReference>
<evidence type="ECO:0000313" key="2">
    <source>
        <dbReference type="Proteomes" id="UP000637578"/>
    </source>
</evidence>